<organism evidence="5 6">
    <name type="scientific">Hespellia stercorisuis DSM 15480</name>
    <dbReference type="NCBI Taxonomy" id="1121950"/>
    <lineage>
        <taxon>Bacteria</taxon>
        <taxon>Bacillati</taxon>
        <taxon>Bacillota</taxon>
        <taxon>Clostridia</taxon>
        <taxon>Lachnospirales</taxon>
        <taxon>Lachnospiraceae</taxon>
        <taxon>Hespellia</taxon>
    </lineage>
</organism>
<name>A0A1M6LXV2_9FIRM</name>
<dbReference type="GO" id="GO:0016787">
    <property type="term" value="F:hydrolase activity"/>
    <property type="evidence" value="ECO:0007669"/>
    <property type="project" value="UniProtKB-KW"/>
</dbReference>
<evidence type="ECO:0000313" key="6">
    <source>
        <dbReference type="Proteomes" id="UP000184301"/>
    </source>
</evidence>
<feature type="chain" id="PRO_5013246253" evidence="3">
    <location>
        <begin position="31"/>
        <end position="363"/>
    </location>
</feature>
<feature type="region of interest" description="Disordered" evidence="2">
    <location>
        <begin position="212"/>
        <end position="285"/>
    </location>
</feature>
<dbReference type="Gene3D" id="6.10.250.3150">
    <property type="match status" value="1"/>
</dbReference>
<feature type="signal peptide" evidence="3">
    <location>
        <begin position="1"/>
        <end position="30"/>
    </location>
</feature>
<dbReference type="OrthoDB" id="9785345at2"/>
<keyword evidence="1 3" id="KW-0732">Signal</keyword>
<evidence type="ECO:0000259" key="4">
    <source>
        <dbReference type="Pfam" id="PF24568"/>
    </source>
</evidence>
<accession>A0A1M6LXV2</accession>
<evidence type="ECO:0000256" key="2">
    <source>
        <dbReference type="SAM" id="MobiDB-lite"/>
    </source>
</evidence>
<dbReference type="EMBL" id="FQZY01000016">
    <property type="protein sequence ID" value="SHJ76077.1"/>
    <property type="molecule type" value="Genomic_DNA"/>
</dbReference>
<dbReference type="InterPro" id="IPR057309">
    <property type="entry name" value="PcsB_CC"/>
</dbReference>
<dbReference type="Pfam" id="PF24568">
    <property type="entry name" value="CC_PcsB"/>
    <property type="match status" value="1"/>
</dbReference>
<keyword evidence="5" id="KW-0378">Hydrolase</keyword>
<feature type="domain" description="Peptidoglycan hydrolase PcsB coiled-coil" evidence="4">
    <location>
        <begin position="91"/>
        <end position="153"/>
    </location>
</feature>
<dbReference type="AlphaFoldDB" id="A0A1M6LXV2"/>
<keyword evidence="6" id="KW-1185">Reference proteome</keyword>
<feature type="compositionally biased region" description="Low complexity" evidence="2">
    <location>
        <begin position="216"/>
        <end position="227"/>
    </location>
</feature>
<dbReference type="STRING" id="1121950.SAMN02745243_01304"/>
<reference evidence="5 6" key="1">
    <citation type="submission" date="2016-11" db="EMBL/GenBank/DDBJ databases">
        <authorList>
            <person name="Jaros S."/>
            <person name="Januszkiewicz K."/>
            <person name="Wedrychowicz H."/>
        </authorList>
    </citation>
    <scope>NUCLEOTIDE SEQUENCE [LARGE SCALE GENOMIC DNA]</scope>
    <source>
        <strain evidence="5 6">DSM 15480</strain>
    </source>
</reference>
<evidence type="ECO:0000256" key="3">
    <source>
        <dbReference type="SAM" id="SignalP"/>
    </source>
</evidence>
<evidence type="ECO:0000256" key="1">
    <source>
        <dbReference type="ARBA" id="ARBA00022729"/>
    </source>
</evidence>
<sequence length="363" mass="39439">MNIRSKRRLQINIGIFCSLALLSTSVPVLATDTGNLENQSSSLQQQLQGINGEILDMSTEIANIEIQVEDTNNAIISTQEQLSIIQNDEARQYQEMKSRIQYMYENGNTSLLEMLFSSKNISEFLNSADFIESISSYDREKLVELQTTCSTIEKQQDNLSEQKASLEAMQSELQTKQDSLNQKAAATSTDINAVNAQIAQIKTAQLQENQAKEAQARAAAQSNKTAQETASTQGAPAQETVSQQTPEEPAAPAPEVPSEEAPSDSSGNSDYTGSDDPLTPGKGVVYFNGHRETYYSENVLPGTGLNIPGRHVAADGTIRDADNYICVASSDYEKGTIVETSLGMGKVYDSGCASGTIDIYTNW</sequence>
<protein>
    <submittedName>
        <fullName evidence="5">N-terminal domain of peptidoglycan hydrolase CwlO-containing protein</fullName>
    </submittedName>
</protein>
<gene>
    <name evidence="5" type="ORF">SAMN02745243_01304</name>
</gene>
<evidence type="ECO:0000313" key="5">
    <source>
        <dbReference type="EMBL" id="SHJ76077.1"/>
    </source>
</evidence>
<dbReference type="RefSeq" id="WP_073107119.1">
    <property type="nucleotide sequence ID" value="NZ_FQZY01000016.1"/>
</dbReference>
<feature type="compositionally biased region" description="Polar residues" evidence="2">
    <location>
        <begin position="228"/>
        <end position="245"/>
    </location>
</feature>
<dbReference type="Proteomes" id="UP000184301">
    <property type="component" value="Unassembled WGS sequence"/>
</dbReference>
<proteinExistence type="predicted"/>